<keyword evidence="11" id="KW-0902">Two-component regulatory system</keyword>
<keyword evidence="7" id="KW-0547">Nucleotide-binding</keyword>
<organism evidence="16 17">
    <name type="scientific">Aminobacter anthyllidis</name>
    <dbReference type="NCBI Taxonomy" id="1035067"/>
    <lineage>
        <taxon>Bacteria</taxon>
        <taxon>Pseudomonadati</taxon>
        <taxon>Pseudomonadota</taxon>
        <taxon>Alphaproteobacteria</taxon>
        <taxon>Hyphomicrobiales</taxon>
        <taxon>Phyllobacteriaceae</taxon>
        <taxon>Aminobacter</taxon>
    </lineage>
</organism>
<dbReference type="InterPro" id="IPR003661">
    <property type="entry name" value="HisK_dim/P_dom"/>
</dbReference>
<keyword evidence="12 14" id="KW-0472">Membrane</keyword>
<reference evidence="16" key="2">
    <citation type="submission" date="2021-03" db="EMBL/GenBank/DDBJ databases">
        <authorList>
            <person name="Artuso I."/>
            <person name="Turrini P."/>
            <person name="Pirolo M."/>
            <person name="Lugli G.A."/>
            <person name="Ventura M."/>
            <person name="Visca P."/>
        </authorList>
    </citation>
    <scope>NUCLEOTIDE SEQUENCE</scope>
    <source>
        <strain evidence="16">LMG 26462</strain>
    </source>
</reference>
<dbReference type="EMBL" id="JAFLWW010000006">
    <property type="protein sequence ID" value="MBT1158252.1"/>
    <property type="molecule type" value="Genomic_DNA"/>
</dbReference>
<feature type="transmembrane region" description="Helical" evidence="14">
    <location>
        <begin position="404"/>
        <end position="423"/>
    </location>
</feature>
<dbReference type="InterPro" id="IPR003852">
    <property type="entry name" value="Sig_transdc_His_kinase_KdpD_N"/>
</dbReference>
<dbReference type="InterPro" id="IPR036097">
    <property type="entry name" value="HisK_dim/P_sf"/>
</dbReference>
<dbReference type="PROSITE" id="PS50109">
    <property type="entry name" value="HIS_KIN"/>
    <property type="match status" value="1"/>
</dbReference>
<dbReference type="SMART" id="SM00388">
    <property type="entry name" value="HisKA"/>
    <property type="match status" value="1"/>
</dbReference>
<evidence type="ECO:0000256" key="8">
    <source>
        <dbReference type="ARBA" id="ARBA00022777"/>
    </source>
</evidence>
<dbReference type="Gene3D" id="1.20.120.620">
    <property type="entry name" value="Backbone structure of the membrane domain of e. Coli histidine kinase receptor kdpd"/>
    <property type="match status" value="1"/>
</dbReference>
<evidence type="ECO:0000256" key="6">
    <source>
        <dbReference type="ARBA" id="ARBA00022692"/>
    </source>
</evidence>
<evidence type="ECO:0000256" key="1">
    <source>
        <dbReference type="ARBA" id="ARBA00000085"/>
    </source>
</evidence>
<comment type="function">
    <text evidence="13">Member of the two-component regulatory system KdpD/KdpE involved in the regulation of the kdp operon. KdpD may function as a membrane-associated protein kinase that phosphorylates KdpE in response to environmental signals.</text>
</comment>
<dbReference type="Pfam" id="PF13493">
    <property type="entry name" value="DUF4118"/>
    <property type="match status" value="1"/>
</dbReference>
<keyword evidence="10 14" id="KW-1133">Transmembrane helix</keyword>
<dbReference type="RefSeq" id="WP_214392165.1">
    <property type="nucleotide sequence ID" value="NZ_JAFLWW010000006.1"/>
</dbReference>
<dbReference type="InterPro" id="IPR005467">
    <property type="entry name" value="His_kinase_dom"/>
</dbReference>
<dbReference type="InterPro" id="IPR003594">
    <property type="entry name" value="HATPase_dom"/>
</dbReference>
<evidence type="ECO:0000256" key="3">
    <source>
        <dbReference type="ARBA" id="ARBA00012438"/>
    </source>
</evidence>
<dbReference type="Pfam" id="PF02518">
    <property type="entry name" value="HATPase_c"/>
    <property type="match status" value="1"/>
</dbReference>
<dbReference type="InterPro" id="IPR004358">
    <property type="entry name" value="Sig_transdc_His_kin-like_C"/>
</dbReference>
<dbReference type="Proteomes" id="UP001138921">
    <property type="component" value="Unassembled WGS sequence"/>
</dbReference>
<comment type="subcellular location">
    <subcellularLocation>
        <location evidence="2">Membrane</location>
        <topology evidence="2">Multi-pass membrane protein</topology>
    </subcellularLocation>
</comment>
<name>A0A9X1D6H6_9HYPH</name>
<dbReference type="CDD" id="cd00082">
    <property type="entry name" value="HisKA"/>
    <property type="match status" value="1"/>
</dbReference>
<dbReference type="SUPFAM" id="SSF55781">
    <property type="entry name" value="GAF domain-like"/>
    <property type="match status" value="1"/>
</dbReference>
<dbReference type="AlphaFoldDB" id="A0A9X1D6H6"/>
<evidence type="ECO:0000256" key="14">
    <source>
        <dbReference type="SAM" id="Phobius"/>
    </source>
</evidence>
<dbReference type="SUPFAM" id="SSF47384">
    <property type="entry name" value="Homodimeric domain of signal transducing histidine kinase"/>
    <property type="match status" value="1"/>
</dbReference>
<evidence type="ECO:0000259" key="15">
    <source>
        <dbReference type="PROSITE" id="PS50109"/>
    </source>
</evidence>
<evidence type="ECO:0000256" key="9">
    <source>
        <dbReference type="ARBA" id="ARBA00022840"/>
    </source>
</evidence>
<keyword evidence="4" id="KW-0597">Phosphoprotein</keyword>
<feature type="domain" description="Histidine kinase" evidence="15">
    <location>
        <begin position="676"/>
        <end position="893"/>
    </location>
</feature>
<sequence length="907" mass="98764">MPDDIRDKEARPSPDALLETAEREGRGRLKIFLGAAPGVGKTYEMLMSGRARLADGTDVVIGVVETHGRRETQALVEGFEVIPRKAVEYKGRKLDEMDLDAIIARRPALALVDELAHTNAPGSRHPKRYLDVQELLTQGIDVYTTLNIQHVESLNDIVAQITRVTVRETVPDSIIDRADDVEIIDLTPDDLIKRLHEGKVYVPTTARRAIENYFSPGNLTALRELALRRTAQRVDEQLLTHMQAHAIEGPWAAGDRVLVAVDEHPRGASLVRYARRQADRLRAPWAALHVETSRSANLPDADKDRLAATMRLAEQLGGEAVTIPGQSVAEDIVRHAGTHNFTHIVVGKPAKSRWREYFEGSVTHDLIRQAGNISVHVTSGTEQDAAPASQGVKTAIPRRRFDPWPYLTAGLHVVGALVVGMALQQFLDVRNIALVFIMAVLTSAVTLGLRPALFASILSALAYNFFFLPPLYTLTIADPESVVALLFFLIVAVIASNLTGRVQRQAAAARERARLTEDLYLFSKKLAGTGTLDDVLWATAFQIASMLKVRVVLLLPEDGSIAVKAGYPPDDTLVDADIAAAKWAWEHNRAAGRGADTLPGAKRLYLPLRTGRMAVGVVGLDNDRQGPLLTPEQQRLFDALADQAAVAIERIQLVADVDRAKLAVEADRLRSALLTSISHDLKTPLASIMGAAGALREFGVSLPEEGRAELVSTVLDESERLNRFIANLLDMTKLESGAMEPNSALHYVGDVVGSALRRAAKITANHKTELDMPADLPMLKLDPVLFEQVLFNLLDNAAKYAPEGSTIRIRGWADGASVAIQIMDEGPGIPQADLERIFDTFYRVRKGDHVRAGTGLGLSICRGFVEALGGTIIASNRADRPGAVFTITMPVPAERPTLDGPNLDAIA</sequence>
<reference evidence="16" key="1">
    <citation type="journal article" date="2021" name="Microorganisms">
        <title>Phylogenomic Reconstruction and Metabolic Potential of the Genus Aminobacter.</title>
        <authorList>
            <person name="Artuso I."/>
            <person name="Turrini P."/>
            <person name="Pirolo M."/>
            <person name="Lugli G.A."/>
            <person name="Ventura M."/>
            <person name="Visca P."/>
        </authorList>
    </citation>
    <scope>NUCLEOTIDE SEQUENCE</scope>
    <source>
        <strain evidence="16">LMG 26462</strain>
    </source>
</reference>
<evidence type="ECO:0000256" key="4">
    <source>
        <dbReference type="ARBA" id="ARBA00022553"/>
    </source>
</evidence>
<dbReference type="Gene3D" id="3.30.565.10">
    <property type="entry name" value="Histidine kinase-like ATPase, C-terminal domain"/>
    <property type="match status" value="1"/>
</dbReference>
<dbReference type="SUPFAM" id="SSF52402">
    <property type="entry name" value="Adenine nucleotide alpha hydrolases-like"/>
    <property type="match status" value="1"/>
</dbReference>
<dbReference type="Gene3D" id="3.40.50.620">
    <property type="entry name" value="HUPs"/>
    <property type="match status" value="1"/>
</dbReference>
<protein>
    <recommendedName>
        <fullName evidence="3">histidine kinase</fullName>
        <ecNumber evidence="3">2.7.13.3</ecNumber>
    </recommendedName>
</protein>
<dbReference type="Pfam" id="PF00512">
    <property type="entry name" value="HisKA"/>
    <property type="match status" value="1"/>
</dbReference>
<dbReference type="FunFam" id="3.30.565.10:FF:000042">
    <property type="entry name" value="Two-component sensor histidine kinase KdpD"/>
    <property type="match status" value="1"/>
</dbReference>
<evidence type="ECO:0000256" key="2">
    <source>
        <dbReference type="ARBA" id="ARBA00004141"/>
    </source>
</evidence>
<dbReference type="Pfam" id="PF13492">
    <property type="entry name" value="GAF_3"/>
    <property type="match status" value="1"/>
</dbReference>
<dbReference type="SUPFAM" id="SSF55874">
    <property type="entry name" value="ATPase domain of HSP90 chaperone/DNA topoisomerase II/histidine kinase"/>
    <property type="match status" value="1"/>
</dbReference>
<dbReference type="EC" id="2.7.13.3" evidence="3"/>
<dbReference type="InterPro" id="IPR006016">
    <property type="entry name" value="UspA"/>
</dbReference>
<dbReference type="Pfam" id="PF02702">
    <property type="entry name" value="KdpD"/>
    <property type="match status" value="1"/>
</dbReference>
<dbReference type="InterPro" id="IPR027417">
    <property type="entry name" value="P-loop_NTPase"/>
</dbReference>
<dbReference type="Gene3D" id="3.40.50.300">
    <property type="entry name" value="P-loop containing nucleotide triphosphate hydrolases"/>
    <property type="match status" value="1"/>
</dbReference>
<comment type="catalytic activity">
    <reaction evidence="1">
        <text>ATP + protein L-histidine = ADP + protein N-phospho-L-histidine.</text>
        <dbReference type="EC" id="2.7.13.3"/>
    </reaction>
</comment>
<evidence type="ECO:0000256" key="10">
    <source>
        <dbReference type="ARBA" id="ARBA00022989"/>
    </source>
</evidence>
<evidence type="ECO:0000256" key="13">
    <source>
        <dbReference type="ARBA" id="ARBA00057300"/>
    </source>
</evidence>
<comment type="caution">
    <text evidence="16">The sequence shown here is derived from an EMBL/GenBank/DDBJ whole genome shotgun (WGS) entry which is preliminary data.</text>
</comment>
<evidence type="ECO:0000256" key="5">
    <source>
        <dbReference type="ARBA" id="ARBA00022679"/>
    </source>
</evidence>
<feature type="transmembrane region" description="Helical" evidence="14">
    <location>
        <begin position="435"/>
        <end position="462"/>
    </location>
</feature>
<dbReference type="InterPro" id="IPR003018">
    <property type="entry name" value="GAF"/>
</dbReference>
<evidence type="ECO:0000313" key="17">
    <source>
        <dbReference type="Proteomes" id="UP001138921"/>
    </source>
</evidence>
<dbReference type="PRINTS" id="PR00344">
    <property type="entry name" value="BCTRLSENSOR"/>
</dbReference>
<proteinExistence type="predicted"/>
<dbReference type="Gene3D" id="3.30.450.40">
    <property type="match status" value="1"/>
</dbReference>
<dbReference type="InterPro" id="IPR014729">
    <property type="entry name" value="Rossmann-like_a/b/a_fold"/>
</dbReference>
<keyword evidence="6 14" id="KW-0812">Transmembrane</keyword>
<dbReference type="GO" id="GO:0005886">
    <property type="term" value="C:plasma membrane"/>
    <property type="evidence" value="ECO:0007669"/>
    <property type="project" value="TreeGrafter"/>
</dbReference>
<dbReference type="Pfam" id="PF00582">
    <property type="entry name" value="Usp"/>
    <property type="match status" value="1"/>
</dbReference>
<dbReference type="PANTHER" id="PTHR45569">
    <property type="entry name" value="SENSOR PROTEIN KDPD"/>
    <property type="match status" value="1"/>
</dbReference>
<feature type="transmembrane region" description="Helical" evidence="14">
    <location>
        <begin position="482"/>
        <end position="500"/>
    </location>
</feature>
<dbReference type="InterPro" id="IPR052023">
    <property type="entry name" value="Histidine_kinase_KdpD"/>
</dbReference>
<accession>A0A9X1D6H6</accession>
<dbReference type="GO" id="GO:0005524">
    <property type="term" value="F:ATP binding"/>
    <property type="evidence" value="ECO:0007669"/>
    <property type="project" value="UniProtKB-KW"/>
</dbReference>
<keyword evidence="9" id="KW-0067">ATP-binding</keyword>
<evidence type="ECO:0000256" key="12">
    <source>
        <dbReference type="ARBA" id="ARBA00023136"/>
    </source>
</evidence>
<dbReference type="SMART" id="SM00387">
    <property type="entry name" value="HATPase_c"/>
    <property type="match status" value="1"/>
</dbReference>
<dbReference type="FunFam" id="3.40.50.300:FF:000483">
    <property type="entry name" value="Sensor histidine kinase KdpD"/>
    <property type="match status" value="1"/>
</dbReference>
<keyword evidence="5" id="KW-0808">Transferase</keyword>
<evidence type="ECO:0000256" key="7">
    <source>
        <dbReference type="ARBA" id="ARBA00022741"/>
    </source>
</evidence>
<dbReference type="GO" id="GO:0042802">
    <property type="term" value="F:identical protein binding"/>
    <property type="evidence" value="ECO:0007669"/>
    <property type="project" value="UniProtKB-ARBA"/>
</dbReference>
<dbReference type="CDD" id="cd01987">
    <property type="entry name" value="USP_KdpD-like"/>
    <property type="match status" value="1"/>
</dbReference>
<keyword evidence="8 16" id="KW-0418">Kinase</keyword>
<dbReference type="InterPro" id="IPR038318">
    <property type="entry name" value="KdpD_sf"/>
</dbReference>
<dbReference type="GO" id="GO:0005737">
    <property type="term" value="C:cytoplasm"/>
    <property type="evidence" value="ECO:0007669"/>
    <property type="project" value="UniProtKB-ARBA"/>
</dbReference>
<dbReference type="GO" id="GO:0000155">
    <property type="term" value="F:phosphorelay sensor kinase activity"/>
    <property type="evidence" value="ECO:0007669"/>
    <property type="project" value="InterPro"/>
</dbReference>
<evidence type="ECO:0000256" key="11">
    <source>
        <dbReference type="ARBA" id="ARBA00023012"/>
    </source>
</evidence>
<gene>
    <name evidence="16" type="ORF">J1C56_21870</name>
</gene>
<dbReference type="PANTHER" id="PTHR45569:SF1">
    <property type="entry name" value="SENSOR PROTEIN KDPD"/>
    <property type="match status" value="1"/>
</dbReference>
<evidence type="ECO:0000313" key="16">
    <source>
        <dbReference type="EMBL" id="MBT1158252.1"/>
    </source>
</evidence>
<keyword evidence="17" id="KW-1185">Reference proteome</keyword>
<dbReference type="CDD" id="cd00075">
    <property type="entry name" value="HATPase"/>
    <property type="match status" value="1"/>
</dbReference>
<dbReference type="InterPro" id="IPR029016">
    <property type="entry name" value="GAF-like_dom_sf"/>
</dbReference>
<dbReference type="Gene3D" id="1.10.287.130">
    <property type="match status" value="1"/>
</dbReference>
<dbReference type="InterPro" id="IPR036890">
    <property type="entry name" value="HATPase_C_sf"/>
</dbReference>
<dbReference type="InterPro" id="IPR025201">
    <property type="entry name" value="KdpD_TM"/>
</dbReference>